<dbReference type="EMBL" id="CAJNOV010004144">
    <property type="protein sequence ID" value="CAF1163943.1"/>
    <property type="molecule type" value="Genomic_DNA"/>
</dbReference>
<sequence length="97" mass="11842">MYHFYHTIFQINITLYRRTIFILFELYNVSNLVRILTNRLTTQNRLNSKIFLFEFFHFFISNTSESILNITDIEFSNFIMNNYFKKNDASSDDEPFK</sequence>
<protein>
    <submittedName>
        <fullName evidence="1">Uncharacterized protein</fullName>
    </submittedName>
</protein>
<proteinExistence type="predicted"/>
<dbReference type="EMBL" id="CAJNOW010018718">
    <property type="protein sequence ID" value="CAF1667484.1"/>
    <property type="molecule type" value="Genomic_DNA"/>
</dbReference>
<name>A0A814TN20_9BILA</name>
<gene>
    <name evidence="1" type="ORF">CJN711_LOCUS10155</name>
    <name evidence="2" type="ORF">KQP761_LOCUS33434</name>
</gene>
<comment type="caution">
    <text evidence="1">The sequence shown here is derived from an EMBL/GenBank/DDBJ whole genome shotgun (WGS) entry which is preliminary data.</text>
</comment>
<evidence type="ECO:0000313" key="1">
    <source>
        <dbReference type="EMBL" id="CAF1163943.1"/>
    </source>
</evidence>
<evidence type="ECO:0000313" key="3">
    <source>
        <dbReference type="Proteomes" id="UP000663855"/>
    </source>
</evidence>
<evidence type="ECO:0000313" key="2">
    <source>
        <dbReference type="EMBL" id="CAF1667484.1"/>
    </source>
</evidence>
<organism evidence="1 3">
    <name type="scientific">Rotaria magnacalcarata</name>
    <dbReference type="NCBI Taxonomy" id="392030"/>
    <lineage>
        <taxon>Eukaryota</taxon>
        <taxon>Metazoa</taxon>
        <taxon>Spiralia</taxon>
        <taxon>Gnathifera</taxon>
        <taxon>Rotifera</taxon>
        <taxon>Eurotatoria</taxon>
        <taxon>Bdelloidea</taxon>
        <taxon>Philodinida</taxon>
        <taxon>Philodinidae</taxon>
        <taxon>Rotaria</taxon>
    </lineage>
</organism>
<dbReference type="AlphaFoldDB" id="A0A814TN20"/>
<dbReference type="Proteomes" id="UP000663834">
    <property type="component" value="Unassembled WGS sequence"/>
</dbReference>
<dbReference type="Proteomes" id="UP000663855">
    <property type="component" value="Unassembled WGS sequence"/>
</dbReference>
<accession>A0A814TN20</accession>
<reference evidence="1" key="1">
    <citation type="submission" date="2021-02" db="EMBL/GenBank/DDBJ databases">
        <authorList>
            <person name="Nowell W R."/>
        </authorList>
    </citation>
    <scope>NUCLEOTIDE SEQUENCE</scope>
</reference>